<feature type="compositionally biased region" description="Basic and acidic residues" evidence="1">
    <location>
        <begin position="355"/>
        <end position="368"/>
    </location>
</feature>
<comment type="caution">
    <text evidence="3">The sequence shown here is derived from an EMBL/GenBank/DDBJ whole genome shotgun (WGS) entry which is preliminary data.</text>
</comment>
<evidence type="ECO:0000313" key="3">
    <source>
        <dbReference type="EMBL" id="KAF5376519.1"/>
    </source>
</evidence>
<dbReference type="OrthoDB" id="3363836at2759"/>
<dbReference type="EMBL" id="JAACJP010000028">
    <property type="protein sequence ID" value="KAF5376519.1"/>
    <property type="molecule type" value="Genomic_DNA"/>
</dbReference>
<feature type="transmembrane region" description="Helical" evidence="2">
    <location>
        <begin position="176"/>
        <end position="196"/>
    </location>
</feature>
<evidence type="ECO:0000313" key="4">
    <source>
        <dbReference type="Proteomes" id="UP000565441"/>
    </source>
</evidence>
<feature type="region of interest" description="Disordered" evidence="1">
    <location>
        <begin position="354"/>
        <end position="394"/>
    </location>
</feature>
<feature type="compositionally biased region" description="Polar residues" evidence="1">
    <location>
        <begin position="377"/>
        <end position="388"/>
    </location>
</feature>
<keyword evidence="2" id="KW-0472">Membrane</keyword>
<keyword evidence="2" id="KW-0812">Transmembrane</keyword>
<feature type="region of interest" description="Disordered" evidence="1">
    <location>
        <begin position="552"/>
        <end position="579"/>
    </location>
</feature>
<name>A0A8H5H4B2_9AGAR</name>
<organism evidence="3 4">
    <name type="scientific">Tricholomella constricta</name>
    <dbReference type="NCBI Taxonomy" id="117010"/>
    <lineage>
        <taxon>Eukaryota</taxon>
        <taxon>Fungi</taxon>
        <taxon>Dikarya</taxon>
        <taxon>Basidiomycota</taxon>
        <taxon>Agaricomycotina</taxon>
        <taxon>Agaricomycetes</taxon>
        <taxon>Agaricomycetidae</taxon>
        <taxon>Agaricales</taxon>
        <taxon>Tricholomatineae</taxon>
        <taxon>Lyophyllaceae</taxon>
        <taxon>Tricholomella</taxon>
    </lineage>
</organism>
<feature type="region of interest" description="Disordered" evidence="1">
    <location>
        <begin position="428"/>
        <end position="490"/>
    </location>
</feature>
<evidence type="ECO:0000256" key="1">
    <source>
        <dbReference type="SAM" id="MobiDB-lite"/>
    </source>
</evidence>
<sequence length="632" mass="65839">MGFASFRMGHLKKPKKTKILPRAATPNPSCATGGFYKSPANGATIDSLKPLDIEWDTTCLDTDKVDIHLLAPWFHGDNTEMTLWPNIPFAQGKHTVNIKPKWWNSTASVSLQFAIVPAGIPPGSTMLPAGPLITATYTPPADGSIPPSADLTKPDTGDDAAIEAGMNKPISGGKTAAAVLLPLLFVGLAIFAYFRFQRRKATEKTRRFSQAIDKRMSTISTDWKSMSAAGAQAAIRSSMAVNRDSSASAFTFGAIRPMSSASNLVMESDAAGVPQMTQVRTGTGVGLRNPNPNAAAFAAERASRVSRVSFADTARPSGESRRTRAFHSAYVPPVPTRADVVSTATALSVYPDSEVEVRDEKVVKKDRTGTSTGSGSPTLSPRQTSGPLTLTPDDIRARIQGRVPSQEMRTEQEEEYDAVMPALSMMRTGLEPSTPTATSTSFPGSTSTQDEYLFTPLPTPPAPIHPSPYSPSSYAFNTTPASPATPGAALSPDDMLRAYAERKAAAAAASSGPPSAFNTPASPKAGKGRKLSLRASFGIKGLKGVMDRERAVSPSHGHGLDKGAISHPLPAASPATPTGGGAGGMAGVGARGVGAAGMAGVGVGVGGAAAYAIGEDDDEEMDYEDAYVGTAN</sequence>
<dbReference type="Proteomes" id="UP000565441">
    <property type="component" value="Unassembled WGS sequence"/>
</dbReference>
<protein>
    <submittedName>
        <fullName evidence="3">Uncharacterized protein</fullName>
    </submittedName>
</protein>
<reference evidence="3 4" key="1">
    <citation type="journal article" date="2020" name="ISME J.">
        <title>Uncovering the hidden diversity of litter-decomposition mechanisms in mushroom-forming fungi.</title>
        <authorList>
            <person name="Floudas D."/>
            <person name="Bentzer J."/>
            <person name="Ahren D."/>
            <person name="Johansson T."/>
            <person name="Persson P."/>
            <person name="Tunlid A."/>
        </authorList>
    </citation>
    <scope>NUCLEOTIDE SEQUENCE [LARGE SCALE GENOMIC DNA]</scope>
    <source>
        <strain evidence="3 4">CBS 661.87</strain>
    </source>
</reference>
<dbReference type="AlphaFoldDB" id="A0A8H5H4B2"/>
<feature type="compositionally biased region" description="Low complexity" evidence="1">
    <location>
        <begin position="507"/>
        <end position="516"/>
    </location>
</feature>
<proteinExistence type="predicted"/>
<feature type="region of interest" description="Disordered" evidence="1">
    <location>
        <begin position="507"/>
        <end position="530"/>
    </location>
</feature>
<feature type="compositionally biased region" description="Pro residues" evidence="1">
    <location>
        <begin position="457"/>
        <end position="469"/>
    </location>
</feature>
<gene>
    <name evidence="3" type="ORF">D9615_008578</name>
</gene>
<keyword evidence="4" id="KW-1185">Reference proteome</keyword>
<accession>A0A8H5H4B2</accession>
<evidence type="ECO:0000256" key="2">
    <source>
        <dbReference type="SAM" id="Phobius"/>
    </source>
</evidence>
<feature type="compositionally biased region" description="Low complexity" evidence="1">
    <location>
        <begin position="432"/>
        <end position="448"/>
    </location>
</feature>
<feature type="compositionally biased region" description="Low complexity" evidence="1">
    <location>
        <begin position="470"/>
        <end position="490"/>
    </location>
</feature>
<keyword evidence="2" id="KW-1133">Transmembrane helix</keyword>